<dbReference type="RefSeq" id="WP_166396124.1">
    <property type="nucleotide sequence ID" value="NZ_CP045121.1"/>
</dbReference>
<feature type="transmembrane region" description="Helical" evidence="1">
    <location>
        <begin position="171"/>
        <end position="187"/>
    </location>
</feature>
<protein>
    <submittedName>
        <fullName evidence="2">DUF4386 family protein</fullName>
    </submittedName>
</protein>
<dbReference type="InterPro" id="IPR025495">
    <property type="entry name" value="DUF4386"/>
</dbReference>
<feature type="transmembrane region" description="Helical" evidence="1">
    <location>
        <begin position="193"/>
        <end position="212"/>
    </location>
</feature>
<organism evidence="2 3">
    <name type="scientific">Rubrobacter marinus</name>
    <dbReference type="NCBI Taxonomy" id="2653852"/>
    <lineage>
        <taxon>Bacteria</taxon>
        <taxon>Bacillati</taxon>
        <taxon>Actinomycetota</taxon>
        <taxon>Rubrobacteria</taxon>
        <taxon>Rubrobacterales</taxon>
        <taxon>Rubrobacteraceae</taxon>
        <taxon>Rubrobacter</taxon>
    </lineage>
</organism>
<dbReference type="AlphaFoldDB" id="A0A6G8PW64"/>
<feature type="transmembrane region" description="Helical" evidence="1">
    <location>
        <begin position="142"/>
        <end position="162"/>
    </location>
</feature>
<proteinExistence type="predicted"/>
<reference evidence="2 3" key="1">
    <citation type="submission" date="2019-10" db="EMBL/GenBank/DDBJ databases">
        <title>Rubrobacter sp nov SCSIO 52915 isolated from a deep-sea sediment in the South China Sea.</title>
        <authorList>
            <person name="Chen R.W."/>
        </authorList>
    </citation>
    <scope>NUCLEOTIDE SEQUENCE [LARGE SCALE GENOMIC DNA]</scope>
    <source>
        <strain evidence="2 3">SCSIO 52915</strain>
    </source>
</reference>
<evidence type="ECO:0000256" key="1">
    <source>
        <dbReference type="SAM" id="Phobius"/>
    </source>
</evidence>
<accession>A0A6G8PW64</accession>
<feature type="transmembrane region" description="Helical" evidence="1">
    <location>
        <begin position="84"/>
        <end position="106"/>
    </location>
</feature>
<dbReference type="Pfam" id="PF14329">
    <property type="entry name" value="DUF4386"/>
    <property type="match status" value="1"/>
</dbReference>
<evidence type="ECO:0000313" key="3">
    <source>
        <dbReference type="Proteomes" id="UP000502706"/>
    </source>
</evidence>
<keyword evidence="1" id="KW-0472">Membrane</keyword>
<gene>
    <name evidence="2" type="ORF">GBA65_07830</name>
</gene>
<keyword evidence="1" id="KW-1133">Transmembrane helix</keyword>
<keyword evidence="3" id="KW-1185">Reference proteome</keyword>
<evidence type="ECO:0000313" key="2">
    <source>
        <dbReference type="EMBL" id="QIN78449.1"/>
    </source>
</evidence>
<dbReference type="KEGG" id="rmar:GBA65_07830"/>
<feature type="transmembrane region" description="Helical" evidence="1">
    <location>
        <begin position="12"/>
        <end position="32"/>
    </location>
</feature>
<feature type="transmembrane region" description="Helical" evidence="1">
    <location>
        <begin position="52"/>
        <end position="77"/>
    </location>
</feature>
<keyword evidence="1" id="KW-0812">Transmembrane</keyword>
<dbReference type="Proteomes" id="UP000502706">
    <property type="component" value="Chromosome"/>
</dbReference>
<name>A0A6G8PW64_9ACTN</name>
<dbReference type="EMBL" id="CP045121">
    <property type="protein sequence ID" value="QIN78449.1"/>
    <property type="molecule type" value="Genomic_DNA"/>
</dbReference>
<sequence length="240" mass="25817">MRWRWLYRVGGAAALFGAALVPMQAVVFVVWGQPETALGWFDLFRESKLGGLLAFELLFVVNAVLSAATTLALFVALRRAAESLMAIALVLGLLQSVAFVVARPALEMLYLSDRYAAATTDAERDLFLAAGEAMLATFHGTAFHVGINLFSVYLLVVPIVMLRGGIFGRPTAYAGLAAAILNWGLYVPGTVGLILFTISVLPLLAWNVLIALRLFGLTRTPRGEVDGDGIHATARMTKCC</sequence>